<evidence type="ECO:0000256" key="10">
    <source>
        <dbReference type="ARBA" id="ARBA00023303"/>
    </source>
</evidence>
<comment type="subcellular location">
    <subcellularLocation>
        <location evidence="2">Cell membrane</location>
    </subcellularLocation>
    <subcellularLocation>
        <location evidence="1">Membrane</location>
        <topology evidence="1">Multi-pass membrane protein</topology>
    </subcellularLocation>
</comment>
<sequence length="412" mass="46895">FTPVILPLLPRHQLGQITSKIFSGYGRQGIFCYANYDLALTQSLVTFDRVCPVDEMPSPAKVVPIIIFLLLSAQSMTSAFLRDNSTQLMDDISAVITRVAKDETHRFIRPNARGPPITVQADVQIVYIGGFQEVDMTFTLELFFRQYWRDDRLSHNLPERQITLPSDAADRLWQPDTFFLNTKKGELHKLTSLNKVMVIQADGSVFISTRITLTCLCTMDFRKVPMDRQVCELKFSSYSFTTDDIVYEWKEKNKTLSGSVEIAQFTLKPVSTHQDVSSYVTGNYSVLGLRFEFTRRIGHYLTRVYIPAILIACMSWLSFFIDRKSVPARVALSIMTILTITTLLIGVGQGSLPVVSYVKAVDCYLIFCYIFVFGAFAEYAIVNSIERGHKSTEHRVVRISMDTFVYCVEIKM</sequence>
<keyword evidence="4" id="KW-1003">Cell membrane</keyword>
<feature type="transmembrane region" description="Helical" evidence="11">
    <location>
        <begin position="304"/>
        <end position="321"/>
    </location>
</feature>
<feature type="transmembrane region" description="Helical" evidence="11">
    <location>
        <begin position="364"/>
        <end position="382"/>
    </location>
</feature>
<dbReference type="CDD" id="cd18990">
    <property type="entry name" value="LGIC_ECD_GABAAR"/>
    <property type="match status" value="1"/>
</dbReference>
<accession>A0ABN8NNE8</accession>
<reference evidence="14 15" key="1">
    <citation type="submission" date="2022-05" db="EMBL/GenBank/DDBJ databases">
        <authorList>
            <consortium name="Genoscope - CEA"/>
            <person name="William W."/>
        </authorList>
    </citation>
    <scope>NUCLEOTIDE SEQUENCE [LARGE SCALE GENOMIC DNA]</scope>
</reference>
<comment type="caution">
    <text evidence="14">The sequence shown here is derived from an EMBL/GenBank/DDBJ whole genome shotgun (WGS) entry which is preliminary data.</text>
</comment>
<organism evidence="14 15">
    <name type="scientific">Porites lobata</name>
    <dbReference type="NCBI Taxonomy" id="104759"/>
    <lineage>
        <taxon>Eukaryota</taxon>
        <taxon>Metazoa</taxon>
        <taxon>Cnidaria</taxon>
        <taxon>Anthozoa</taxon>
        <taxon>Hexacorallia</taxon>
        <taxon>Scleractinia</taxon>
        <taxon>Fungiina</taxon>
        <taxon>Poritidae</taxon>
        <taxon>Porites</taxon>
    </lineage>
</organism>
<keyword evidence="3" id="KW-0813">Transport</keyword>
<evidence type="ECO:0000256" key="2">
    <source>
        <dbReference type="ARBA" id="ARBA00004236"/>
    </source>
</evidence>
<dbReference type="InterPro" id="IPR006028">
    <property type="entry name" value="GABAA/Glycine_rcpt"/>
</dbReference>
<evidence type="ECO:0000313" key="15">
    <source>
        <dbReference type="Proteomes" id="UP001159405"/>
    </source>
</evidence>
<keyword evidence="15" id="KW-1185">Reference proteome</keyword>
<evidence type="ECO:0000256" key="7">
    <source>
        <dbReference type="ARBA" id="ARBA00022989"/>
    </source>
</evidence>
<evidence type="ECO:0000256" key="6">
    <source>
        <dbReference type="ARBA" id="ARBA00022729"/>
    </source>
</evidence>
<dbReference type="InterPro" id="IPR038050">
    <property type="entry name" value="Neuro_actylchol_rec"/>
</dbReference>
<evidence type="ECO:0000256" key="11">
    <source>
        <dbReference type="SAM" id="Phobius"/>
    </source>
</evidence>
<feature type="transmembrane region" description="Helical" evidence="11">
    <location>
        <begin position="330"/>
        <end position="352"/>
    </location>
</feature>
<evidence type="ECO:0000313" key="14">
    <source>
        <dbReference type="EMBL" id="CAH3114154.1"/>
    </source>
</evidence>
<dbReference type="InterPro" id="IPR036734">
    <property type="entry name" value="Neur_chan_lig-bd_sf"/>
</dbReference>
<keyword evidence="9 11" id="KW-0472">Membrane</keyword>
<dbReference type="InterPro" id="IPR006029">
    <property type="entry name" value="Neurotrans-gated_channel_TM"/>
</dbReference>
<dbReference type="NCBIfam" id="TIGR00860">
    <property type="entry name" value="LIC"/>
    <property type="match status" value="1"/>
</dbReference>
<dbReference type="InterPro" id="IPR036719">
    <property type="entry name" value="Neuro-gated_channel_TM_sf"/>
</dbReference>
<evidence type="ECO:0000256" key="1">
    <source>
        <dbReference type="ARBA" id="ARBA00004141"/>
    </source>
</evidence>
<dbReference type="PRINTS" id="PR00253">
    <property type="entry name" value="GABAARECEPTR"/>
</dbReference>
<keyword evidence="6" id="KW-0732">Signal</keyword>
<dbReference type="InterPro" id="IPR006202">
    <property type="entry name" value="Neur_chan_lig-bd"/>
</dbReference>
<feature type="domain" description="Neurotransmitter-gated ion-channel ligand-binding" evidence="12">
    <location>
        <begin position="105"/>
        <end position="294"/>
    </location>
</feature>
<dbReference type="InterPro" id="IPR006201">
    <property type="entry name" value="Neur_channel"/>
</dbReference>
<evidence type="ECO:0000256" key="4">
    <source>
        <dbReference type="ARBA" id="ARBA00022475"/>
    </source>
</evidence>
<keyword evidence="7 11" id="KW-1133">Transmembrane helix</keyword>
<evidence type="ECO:0000259" key="13">
    <source>
        <dbReference type="Pfam" id="PF02932"/>
    </source>
</evidence>
<evidence type="ECO:0000259" key="12">
    <source>
        <dbReference type="Pfam" id="PF02931"/>
    </source>
</evidence>
<keyword evidence="10" id="KW-0407">Ion channel</keyword>
<dbReference type="SUPFAM" id="SSF90112">
    <property type="entry name" value="Neurotransmitter-gated ion-channel transmembrane pore"/>
    <property type="match status" value="1"/>
</dbReference>
<evidence type="ECO:0000256" key="9">
    <source>
        <dbReference type="ARBA" id="ARBA00023136"/>
    </source>
</evidence>
<dbReference type="SUPFAM" id="SSF63712">
    <property type="entry name" value="Nicotinic receptor ligand binding domain-like"/>
    <property type="match status" value="1"/>
</dbReference>
<dbReference type="PRINTS" id="PR00252">
    <property type="entry name" value="NRIONCHANNEL"/>
</dbReference>
<feature type="non-terminal residue" evidence="14">
    <location>
        <position position="1"/>
    </location>
</feature>
<name>A0ABN8NNE8_9CNID</name>
<evidence type="ECO:0000256" key="3">
    <source>
        <dbReference type="ARBA" id="ARBA00022448"/>
    </source>
</evidence>
<keyword evidence="5 11" id="KW-0812">Transmembrane</keyword>
<feature type="domain" description="Neurotransmitter-gated ion-channel transmembrane" evidence="13">
    <location>
        <begin position="304"/>
        <end position="396"/>
    </location>
</feature>
<evidence type="ECO:0000256" key="8">
    <source>
        <dbReference type="ARBA" id="ARBA00023065"/>
    </source>
</evidence>
<evidence type="ECO:0000256" key="5">
    <source>
        <dbReference type="ARBA" id="ARBA00022692"/>
    </source>
</evidence>
<keyword evidence="8" id="KW-0406">Ion transport</keyword>
<dbReference type="CDD" id="cd19049">
    <property type="entry name" value="LGIC_TM_anion"/>
    <property type="match status" value="1"/>
</dbReference>
<dbReference type="Pfam" id="PF02932">
    <property type="entry name" value="Neur_chan_memb"/>
    <property type="match status" value="1"/>
</dbReference>
<dbReference type="Gene3D" id="2.70.170.10">
    <property type="entry name" value="Neurotransmitter-gated ion-channel ligand-binding domain"/>
    <property type="match status" value="1"/>
</dbReference>
<gene>
    <name evidence="14" type="ORF">PLOB_00022937</name>
</gene>
<dbReference type="Proteomes" id="UP001159405">
    <property type="component" value="Unassembled WGS sequence"/>
</dbReference>
<dbReference type="Pfam" id="PF02931">
    <property type="entry name" value="Neur_chan_LBD"/>
    <property type="match status" value="1"/>
</dbReference>
<proteinExistence type="predicted"/>
<dbReference type="Gene3D" id="1.20.58.390">
    <property type="entry name" value="Neurotransmitter-gated ion-channel transmembrane domain"/>
    <property type="match status" value="1"/>
</dbReference>
<dbReference type="PANTHER" id="PTHR18945">
    <property type="entry name" value="NEUROTRANSMITTER GATED ION CHANNEL"/>
    <property type="match status" value="1"/>
</dbReference>
<dbReference type="EMBL" id="CALNXK010000027">
    <property type="protein sequence ID" value="CAH3114154.1"/>
    <property type="molecule type" value="Genomic_DNA"/>
</dbReference>
<protein>
    <submittedName>
        <fullName evidence="14">Uncharacterized protein</fullName>
    </submittedName>
</protein>